<keyword evidence="9" id="KW-0812">Transmembrane</keyword>
<dbReference type="CDD" id="cd00082">
    <property type="entry name" value="HisKA"/>
    <property type="match status" value="1"/>
</dbReference>
<dbReference type="InterPro" id="IPR003594">
    <property type="entry name" value="HATPase_dom"/>
</dbReference>
<accession>Q08Q07</accession>
<dbReference type="InterPro" id="IPR036890">
    <property type="entry name" value="HATPase_C_sf"/>
</dbReference>
<keyword evidence="5" id="KW-0547">Nucleotide-binding</keyword>
<evidence type="ECO:0000256" key="6">
    <source>
        <dbReference type="ARBA" id="ARBA00022777"/>
    </source>
</evidence>
<dbReference type="InterPro" id="IPR003661">
    <property type="entry name" value="HisK_dim/P_dom"/>
</dbReference>
<dbReference type="InterPro" id="IPR013656">
    <property type="entry name" value="PAS_4"/>
</dbReference>
<evidence type="ECO:0000313" key="11">
    <source>
        <dbReference type="EMBL" id="EAU62571.1"/>
    </source>
</evidence>
<evidence type="ECO:0000256" key="5">
    <source>
        <dbReference type="ARBA" id="ARBA00022741"/>
    </source>
</evidence>
<evidence type="ECO:0000259" key="10">
    <source>
        <dbReference type="PROSITE" id="PS50109"/>
    </source>
</evidence>
<comment type="catalytic activity">
    <reaction evidence="1">
        <text>ATP + protein L-histidine = ADP + protein N-phospho-L-histidine.</text>
        <dbReference type="EC" id="2.7.13.3"/>
    </reaction>
</comment>
<dbReference type="InterPro" id="IPR004358">
    <property type="entry name" value="Sig_transdc_His_kin-like_C"/>
</dbReference>
<organism evidence="11 12">
    <name type="scientific">Stigmatella aurantiaca (strain DW4/3-1)</name>
    <dbReference type="NCBI Taxonomy" id="378806"/>
    <lineage>
        <taxon>Bacteria</taxon>
        <taxon>Pseudomonadati</taxon>
        <taxon>Myxococcota</taxon>
        <taxon>Myxococcia</taxon>
        <taxon>Myxococcales</taxon>
        <taxon>Cystobacterineae</taxon>
        <taxon>Archangiaceae</taxon>
        <taxon>Stigmatella</taxon>
    </lineage>
</organism>
<dbReference type="InterPro" id="IPR005467">
    <property type="entry name" value="His_kinase_dom"/>
</dbReference>
<feature type="transmembrane region" description="Helical" evidence="9">
    <location>
        <begin position="58"/>
        <end position="79"/>
    </location>
</feature>
<feature type="domain" description="Histidine kinase" evidence="10">
    <location>
        <begin position="532"/>
        <end position="748"/>
    </location>
</feature>
<evidence type="ECO:0000313" key="12">
    <source>
        <dbReference type="Proteomes" id="UP000032702"/>
    </source>
</evidence>
<dbReference type="SUPFAM" id="SSF47384">
    <property type="entry name" value="Homodimeric domain of signal transducing histidine kinase"/>
    <property type="match status" value="1"/>
</dbReference>
<dbReference type="EC" id="2.7.13.3" evidence="2"/>
<dbReference type="Pfam" id="PF00512">
    <property type="entry name" value="HisKA"/>
    <property type="match status" value="1"/>
</dbReference>
<evidence type="ECO:0000256" key="8">
    <source>
        <dbReference type="ARBA" id="ARBA00023012"/>
    </source>
</evidence>
<reference evidence="11 12" key="1">
    <citation type="submission" date="2006-04" db="EMBL/GenBank/DDBJ databases">
        <authorList>
            <person name="Nierman W.C."/>
        </authorList>
    </citation>
    <scope>NUCLEOTIDE SEQUENCE [LARGE SCALE GENOMIC DNA]</scope>
    <source>
        <strain evidence="11 12">DW4/3-1</strain>
    </source>
</reference>
<dbReference type="InterPro" id="IPR036097">
    <property type="entry name" value="HisK_dim/P_sf"/>
</dbReference>
<keyword evidence="9" id="KW-0472">Membrane</keyword>
<name>Q08Q07_STIAD</name>
<dbReference type="PANTHER" id="PTHR43065:SF10">
    <property type="entry name" value="PEROXIDE STRESS-ACTIVATED HISTIDINE KINASE MAK3"/>
    <property type="match status" value="1"/>
</dbReference>
<dbReference type="Gene3D" id="3.30.565.10">
    <property type="entry name" value="Histidine kinase-like ATPase, C-terminal domain"/>
    <property type="match status" value="1"/>
</dbReference>
<dbReference type="GO" id="GO:0005524">
    <property type="term" value="F:ATP binding"/>
    <property type="evidence" value="ECO:0007669"/>
    <property type="project" value="UniProtKB-KW"/>
</dbReference>
<dbReference type="Gene3D" id="3.30.450.20">
    <property type="entry name" value="PAS domain"/>
    <property type="match status" value="1"/>
</dbReference>
<keyword evidence="4" id="KW-0808">Transferase</keyword>
<evidence type="ECO:0000256" key="1">
    <source>
        <dbReference type="ARBA" id="ARBA00000085"/>
    </source>
</evidence>
<dbReference type="Pfam" id="PF02518">
    <property type="entry name" value="HATPase_c"/>
    <property type="match status" value="1"/>
</dbReference>
<dbReference type="Proteomes" id="UP000032702">
    <property type="component" value="Unassembled WGS sequence"/>
</dbReference>
<keyword evidence="9" id="KW-1133">Transmembrane helix</keyword>
<dbReference type="PRINTS" id="PR00344">
    <property type="entry name" value="BCTRLSENSOR"/>
</dbReference>
<sequence length="766" mass="81591">MKDVLRVAKRCGLRPWRNARAGVANCQDPREVGGGLSSGSIRVRRLLKAGLAAMRHTLVPIFLLCVALASVGAGVLTVVRHNRAELVRQFTVDRQAQLTEATRGVTDALEQIGEDLSFAGELLSQPGPLEDHRRELKALLEVVGQFKAIAVYDEQGRERLRLVDRRAEPRVAQGALFPRMAELVPQALGSPPGDITSSPPLGEVGGPWLRILATSISPEGGGQGGVVAVLVDMESFFLPLRIVTSDSEARLLLIGAHGRPSPASDPVLADWYQRVSENTRAMAQYALLAEKMRKGEQGTLLLGEQEASRLGLGSAEAVATFTPIPLKGGSHWSAATLVSTAALRSHERGLVLRLSLAALLVALFLVAFGVYVVVAQRRAVALRESRRHADRLAHLHDKTQKILDHIPTGVLALTAEGRVSAVNQPLRARLPPSAIGSPLASTFPQAPEPVVARLGALVEAAVGESRVRSLLGEPLTLFGEEGQYNLHAVPLEARDPEVRTLLVIEDLSSVRALETQLLRAEKLATVGVLAAGIAHEIGTPLGVVRGRAEYVLGKLGPAHPQAAGVGVIIDQIDQVSRTIRQLLDFSRLQPAVARPVALSTLLRDVYELLHLEAERQQVVLELDLPEGLPLLAADPDQLQQVLVNLVLNACDACSAGGKVHLAAAAPDGSSMGAWGFVTLSVRDDGCGIPVESRNQVFDPFFTTKKRGQGTGLGLAIVAQIVRNHGGRVELESEPGHGTCFTLLWPVAGSAIGEERHVNPGTHPGGG</sequence>
<dbReference type="PATRIC" id="fig|378806.16.peg.1353"/>
<dbReference type="Pfam" id="PF08448">
    <property type="entry name" value="PAS_4"/>
    <property type="match status" value="1"/>
</dbReference>
<keyword evidence="8" id="KW-0902">Two-component regulatory system</keyword>
<keyword evidence="7" id="KW-0067">ATP-binding</keyword>
<dbReference type="GO" id="GO:0000155">
    <property type="term" value="F:phosphorelay sensor kinase activity"/>
    <property type="evidence" value="ECO:0007669"/>
    <property type="project" value="InterPro"/>
</dbReference>
<evidence type="ECO:0000256" key="7">
    <source>
        <dbReference type="ARBA" id="ARBA00022840"/>
    </source>
</evidence>
<evidence type="ECO:0000256" key="4">
    <source>
        <dbReference type="ARBA" id="ARBA00022679"/>
    </source>
</evidence>
<comment type="caution">
    <text evidence="11">The sequence shown here is derived from an EMBL/GenBank/DDBJ whole genome shotgun (WGS) entry which is preliminary data.</text>
</comment>
<dbReference type="EMBL" id="AAMD01000225">
    <property type="protein sequence ID" value="EAU62571.1"/>
    <property type="molecule type" value="Genomic_DNA"/>
</dbReference>
<evidence type="ECO:0000256" key="3">
    <source>
        <dbReference type="ARBA" id="ARBA00022553"/>
    </source>
</evidence>
<feature type="transmembrane region" description="Helical" evidence="9">
    <location>
        <begin position="350"/>
        <end position="374"/>
    </location>
</feature>
<evidence type="ECO:0000256" key="2">
    <source>
        <dbReference type="ARBA" id="ARBA00012438"/>
    </source>
</evidence>
<dbReference type="AlphaFoldDB" id="Q08Q07"/>
<dbReference type="PANTHER" id="PTHR43065">
    <property type="entry name" value="SENSOR HISTIDINE KINASE"/>
    <property type="match status" value="1"/>
</dbReference>
<dbReference type="PROSITE" id="PS50109">
    <property type="entry name" value="HIS_KIN"/>
    <property type="match status" value="1"/>
</dbReference>
<proteinExistence type="predicted"/>
<protein>
    <recommendedName>
        <fullName evidence="2">histidine kinase</fullName>
        <ecNumber evidence="2">2.7.13.3</ecNumber>
    </recommendedName>
</protein>
<dbReference type="SMART" id="SM00387">
    <property type="entry name" value="HATPase_c"/>
    <property type="match status" value="1"/>
</dbReference>
<dbReference type="CDD" id="cd00075">
    <property type="entry name" value="HATPase"/>
    <property type="match status" value="1"/>
</dbReference>
<gene>
    <name evidence="11" type="ORF">STIAU_0020</name>
</gene>
<dbReference type="Gene3D" id="1.10.287.130">
    <property type="match status" value="1"/>
</dbReference>
<keyword evidence="6" id="KW-0418">Kinase</keyword>
<dbReference type="SUPFAM" id="SSF55874">
    <property type="entry name" value="ATPase domain of HSP90 chaperone/DNA topoisomerase II/histidine kinase"/>
    <property type="match status" value="1"/>
</dbReference>
<evidence type="ECO:0000256" key="9">
    <source>
        <dbReference type="SAM" id="Phobius"/>
    </source>
</evidence>
<dbReference type="SMART" id="SM00388">
    <property type="entry name" value="HisKA"/>
    <property type="match status" value="1"/>
</dbReference>
<keyword evidence="3" id="KW-0597">Phosphoprotein</keyword>